<dbReference type="InterPro" id="IPR002293">
    <property type="entry name" value="AA/rel_permease1"/>
</dbReference>
<evidence type="ECO:0000256" key="3">
    <source>
        <dbReference type="ARBA" id="ARBA00022989"/>
    </source>
</evidence>
<evidence type="ECO:0000256" key="5">
    <source>
        <dbReference type="SAM" id="MobiDB-lite"/>
    </source>
</evidence>
<feature type="transmembrane region" description="Helical" evidence="6">
    <location>
        <begin position="632"/>
        <end position="652"/>
    </location>
</feature>
<evidence type="ECO:0000256" key="6">
    <source>
        <dbReference type="SAM" id="Phobius"/>
    </source>
</evidence>
<dbReference type="GO" id="GO:0016020">
    <property type="term" value="C:membrane"/>
    <property type="evidence" value="ECO:0007669"/>
    <property type="project" value="UniProtKB-SubCell"/>
</dbReference>
<evidence type="ECO:0000256" key="1">
    <source>
        <dbReference type="ARBA" id="ARBA00004141"/>
    </source>
</evidence>
<feature type="transmembrane region" description="Helical" evidence="6">
    <location>
        <begin position="737"/>
        <end position="759"/>
    </location>
</feature>
<feature type="transmembrane region" description="Helical" evidence="6">
    <location>
        <begin position="712"/>
        <end position="731"/>
    </location>
</feature>
<dbReference type="EMBL" id="QUTG01002435">
    <property type="protein sequence ID" value="RHY96249.1"/>
    <property type="molecule type" value="Genomic_DNA"/>
</dbReference>
<feature type="transmembrane region" description="Helical" evidence="6">
    <location>
        <begin position="439"/>
        <end position="465"/>
    </location>
</feature>
<accession>A0A418DLC3</accession>
<organism evidence="7 8">
    <name type="scientific">Aphanomyces astaci</name>
    <name type="common">Crayfish plague agent</name>
    <dbReference type="NCBI Taxonomy" id="112090"/>
    <lineage>
        <taxon>Eukaryota</taxon>
        <taxon>Sar</taxon>
        <taxon>Stramenopiles</taxon>
        <taxon>Oomycota</taxon>
        <taxon>Saprolegniomycetes</taxon>
        <taxon>Saprolegniales</taxon>
        <taxon>Verrucalvaceae</taxon>
        <taxon>Aphanomyces</taxon>
    </lineage>
</organism>
<dbReference type="Pfam" id="PF13520">
    <property type="entry name" value="AA_permease_2"/>
    <property type="match status" value="1"/>
</dbReference>
<comment type="subcellular location">
    <subcellularLocation>
        <location evidence="1">Membrane</location>
        <topology evidence="1">Multi-pass membrane protein</topology>
    </subcellularLocation>
</comment>
<feature type="region of interest" description="Disordered" evidence="5">
    <location>
        <begin position="774"/>
        <end position="794"/>
    </location>
</feature>
<proteinExistence type="predicted"/>
<evidence type="ECO:0000256" key="2">
    <source>
        <dbReference type="ARBA" id="ARBA00022692"/>
    </source>
</evidence>
<keyword evidence="3 6" id="KW-1133">Transmembrane helix</keyword>
<feature type="transmembrane region" description="Helical" evidence="6">
    <location>
        <begin position="539"/>
        <end position="562"/>
    </location>
</feature>
<keyword evidence="2 6" id="KW-0812">Transmembrane</keyword>
<evidence type="ECO:0000256" key="4">
    <source>
        <dbReference type="ARBA" id="ARBA00023136"/>
    </source>
</evidence>
<feature type="compositionally biased region" description="Basic and acidic residues" evidence="5">
    <location>
        <begin position="774"/>
        <end position="784"/>
    </location>
</feature>
<dbReference type="Gene3D" id="1.20.1740.10">
    <property type="entry name" value="Amino acid/polyamine transporter I"/>
    <property type="match status" value="1"/>
</dbReference>
<name>A0A418DLC3_APHAT</name>
<dbReference type="PANTHER" id="PTHR43243">
    <property type="entry name" value="INNER MEMBRANE TRANSPORTER YGJI-RELATED"/>
    <property type="match status" value="1"/>
</dbReference>
<evidence type="ECO:0000313" key="7">
    <source>
        <dbReference type="EMBL" id="RHY96249.1"/>
    </source>
</evidence>
<gene>
    <name evidence="7" type="ORF">DYB35_008741</name>
</gene>
<comment type="caution">
    <text evidence="7">The sequence shown here is derived from an EMBL/GenBank/DDBJ whole genome shotgun (WGS) entry which is preliminary data.</text>
</comment>
<dbReference type="PANTHER" id="PTHR43243:SF11">
    <property type="entry name" value="AMINO ACID PERMEASE_ SLC12A DOMAIN-CONTAINING PROTEIN"/>
    <property type="match status" value="1"/>
</dbReference>
<dbReference type="VEuPathDB" id="FungiDB:H257_05795"/>
<dbReference type="GO" id="GO:0015171">
    <property type="term" value="F:amino acid transmembrane transporter activity"/>
    <property type="evidence" value="ECO:0007669"/>
    <property type="project" value="TreeGrafter"/>
</dbReference>
<feature type="transmembrane region" description="Helical" evidence="6">
    <location>
        <begin position="658"/>
        <end position="677"/>
    </location>
</feature>
<dbReference type="VEuPathDB" id="FungiDB:H257_12541"/>
<keyword evidence="4 6" id="KW-0472">Membrane</keyword>
<reference evidence="7 8" key="1">
    <citation type="submission" date="2018-08" db="EMBL/GenBank/DDBJ databases">
        <title>Aphanomyces genome sequencing and annotation.</title>
        <authorList>
            <person name="Minardi D."/>
            <person name="Oidtmann B."/>
            <person name="Van Der Giezen M."/>
            <person name="Studholme D.J."/>
        </authorList>
    </citation>
    <scope>NUCLEOTIDE SEQUENCE [LARGE SCALE GENOMIC DNA]</scope>
    <source>
        <strain evidence="7 8">Sv</strain>
    </source>
</reference>
<dbReference type="AlphaFoldDB" id="A0A418DLC3"/>
<dbReference type="Proteomes" id="UP000285712">
    <property type="component" value="Unassembled WGS sequence"/>
</dbReference>
<sequence>MMAVPAPTAVIPEPTPLELGAIYSINQTIDLLDWDLVDKQLQKGKAYFLRDATLSEWEAYVTTEDQQLKSKNMEWIDGKLFIVELPSRPHERYIARLIIAANAATHTGLRFLDIAGAAYQTNIRRLEPDVCLMPRRVLEQPPYNVQLPPGVNWIDFHTVKFEVGWFQSWDQLDRKANQWETVVNVVYIVCIQLDYPTLAHCSYKVHHVVHHGVALPAMVPIPIAADTAVVHLDSRLVLHLPAPSPLPPNFPPQLDIDLLTPLEDLRGDASWTWTYATYGHAQTLHIPRDSLDSIRTTMQTPKHLLSEWPSTAISGNDLLSSCLYSAGIVASKAGKLSPIPTFLVTCVMYLFRFIYIEVVSAIPLNGGSYNTMLNTTSKKVAAMTATLAVIAYLATGVVGAVSASDYLRAQVPSVNNVESAIGILFVFALLNVLGLSESAVIALGIFVLHIMTLLILIVGCVVFSFNNPHILRSNMQTPLPDLDICGSLVTSNVFTAVFFGFSSAMLGVTGFETAANFVEEQQPGIFGAILRNMWFLSSFFNLSLSILNLCVLPLLGPAGTIANNNIVLALMARETLGRGFELWMTIDGFIVLSGSVLTSYVGITGLVRRLACDRVMPEFLLAENKWRHTNHYIIWLYFAVAASLVVCLNGDIVMLSSVFSYAFLGLLLLFSGGAILFKVKRSHMPRDTSAAWYTYSDSDLQQLTHKLGVCRWKCIVALVMVCCGFLGTLLGDPTVSVVFALYFLVVGSLVFIMLERILLLRVCMFVMKSLCPSKKDKTETKSSDSSDLDEPLLQPRTGALGGRTIRKAIQAINAPPVVFFCKHMSLSLLNKAVRYVRTNEHTENIQIVHVHAPGTADPVGFADLVGVFDSMYPETKIDYVSIEGTFEPALVQWLASYLHISTNMMFIRQPDNIDAHKVSLLGVRVITS</sequence>
<feature type="transmembrane region" description="Helical" evidence="6">
    <location>
        <begin position="413"/>
        <end position="433"/>
    </location>
</feature>
<feature type="transmembrane region" description="Helical" evidence="6">
    <location>
        <begin position="342"/>
        <end position="362"/>
    </location>
</feature>
<feature type="transmembrane region" description="Helical" evidence="6">
    <location>
        <begin position="582"/>
        <end position="611"/>
    </location>
</feature>
<evidence type="ECO:0000313" key="8">
    <source>
        <dbReference type="Proteomes" id="UP000285712"/>
    </source>
</evidence>
<protein>
    <submittedName>
        <fullName evidence="7">Uncharacterized protein</fullName>
    </submittedName>
</protein>
<feature type="transmembrane region" description="Helical" evidence="6">
    <location>
        <begin position="382"/>
        <end position="401"/>
    </location>
</feature>